<dbReference type="InterPro" id="IPR049730">
    <property type="entry name" value="SNF2/RAD54-like_C"/>
</dbReference>
<dbReference type="InterPro" id="IPR000330">
    <property type="entry name" value="SNF2_N"/>
</dbReference>
<dbReference type="SMART" id="SM00487">
    <property type="entry name" value="DEXDc"/>
    <property type="match status" value="1"/>
</dbReference>
<dbReference type="InterPro" id="IPR014001">
    <property type="entry name" value="Helicase_ATP-bd"/>
</dbReference>
<keyword evidence="1" id="KW-0378">Hydrolase</keyword>
<keyword evidence="4" id="KW-0067">ATP-binding</keyword>
<dbReference type="EMBL" id="DSOV01000058">
    <property type="protein sequence ID" value="HEN43273.1"/>
    <property type="molecule type" value="Genomic_DNA"/>
</dbReference>
<dbReference type="CDD" id="cd18793">
    <property type="entry name" value="SF2_C_SNF"/>
    <property type="match status" value="1"/>
</dbReference>
<keyword evidence="4" id="KW-0347">Helicase</keyword>
<dbReference type="CDD" id="cd18012">
    <property type="entry name" value="DEXQc_arch_SWI2_SNF2"/>
    <property type="match status" value="1"/>
</dbReference>
<dbReference type="PROSITE" id="PS51192">
    <property type="entry name" value="HELICASE_ATP_BIND_1"/>
    <property type="match status" value="1"/>
</dbReference>
<sequence>MSKRAREYAENKRKIIELAEALAKRKAGQERKEKEKTAAQNFPLPEALEEQVLQLLSVIFAPASRTAISSCLNRAGIRNADGRQFVPAHVAPLLQPLVGKGLVILDTLGYSLRPDLCHRCTREAVAAGRFEAMAAAVQQEIAPQGSWGGHPYYRSYLQAVRDVRIGLHRGRPQDVQKALDACASQFPEEVERQHPFVIICRPFDGQWLDELPLNLYLGIVAEQFNLSQSQMVPSDDFFAHFEARYRREGGADIPFLRQVYATELILRGRVREGREVVASPGLSSDQTILAWADFLAGDDEGAIARYEEALTRIKKELNKRKYFFTDIPGMFFIPSLIRTGQADRLRQAEEHASFVAGKRGWNFWSVYYLVSQVLAARRGVSSAGRTIDDWSFHLVRHGSVFQALFALLAQLWTGGKMGMELAREALPLIDRMNRAGYRWLAHETALACRALGAGNDGAEAEEHLGREGVVPLHALLTRRASWESALAALARLGSAGEAAAAATAKGESRLIWVISRFAEDFLDIQPKEQKRTPSGGWTAGRAAALKRLKEGAATLPFLTPQDRRICAGIIREKSYYYRGSQDSHRIDPSAALPLLVGHPLVFVDDGDLLPLEIVSGEPELRVKRQGDRLRLTIVPLPGEKERASFVWETRTRLKVIEINDRFRRVAEIVGAGLTVPAAAEGKVVEAVGAVSSLVTVHSDIGGGGNLEERPADPTPLLLLTPYGEGLRLELKVRPLGGDGPLFRPGAGAATIMADMAGTRVQARRDLAGEAAAAERVTALLPLQGAEEEADGVWLFHDPQACLELLQALHSLEEGAARTVWPEGEKLRVSRPHDASKLRLGVREAGEWFQLDGSLETDDGEVLELRRLLDLLESRVGRFVPLGEGRFLALTDQFRRRLEELRSFTESHGKGVRCALPALASLEELAGEAGGFTADRKWEARLERLREAESLVPAVPSTLQAELREYQREGFEWLVRLAHWGAGACLADDMGLGKTIQALALILHRAPGGPTLVAAPTSVCMNWEAEATRYAPTLNVIVFGPGDRQKVLADLNPFDLVICSYGLLQQEAELLGGVSWQTIVLDEAQAIKNMATKRSQAAMSLKGGFRLITTGTPVENHLGELWNLFRFINPGLLGSHRSFTERFSLPIEKNGDKGARERLKKLVRPFMLRRTKAQVLSELPPRTEIAVSVEPSAEERAFYEAVRLNALERIEGSSGPEGERRLRILAEIMRLRRACCHPRLVLPESPLAGAKLAACMELVEELRDNSHKALVFSQFVDHLAIVREELDRRGIAYQYLDGSTAPQERKRRVDAFQGGEGELFLISLKAGGTGLNLTAADYVIHLDPWWNPAVEDQASDRAHRIGQSRPVTVYRLVTKNSIEEKIIALHQTKRDLADSLLEGTETGARLSADELLALLREG</sequence>
<dbReference type="SMART" id="SM00490">
    <property type="entry name" value="HELICc"/>
    <property type="match status" value="1"/>
</dbReference>
<dbReference type="PANTHER" id="PTHR10799">
    <property type="entry name" value="SNF2/RAD54 HELICASE FAMILY"/>
    <property type="match status" value="1"/>
</dbReference>
<gene>
    <name evidence="4" type="ORF">ENQ87_13045</name>
</gene>
<dbReference type="Gene3D" id="3.40.50.10810">
    <property type="entry name" value="Tandem AAA-ATPase domain"/>
    <property type="match status" value="1"/>
</dbReference>
<dbReference type="GO" id="GO:0004386">
    <property type="term" value="F:helicase activity"/>
    <property type="evidence" value="ECO:0007669"/>
    <property type="project" value="UniProtKB-KW"/>
</dbReference>
<dbReference type="Gene3D" id="3.40.50.300">
    <property type="entry name" value="P-loop containing nucleotide triphosphate hydrolases"/>
    <property type="match status" value="1"/>
</dbReference>
<dbReference type="GO" id="GO:0005524">
    <property type="term" value="F:ATP binding"/>
    <property type="evidence" value="ECO:0007669"/>
    <property type="project" value="InterPro"/>
</dbReference>
<dbReference type="PROSITE" id="PS51194">
    <property type="entry name" value="HELICASE_CTER"/>
    <property type="match status" value="1"/>
</dbReference>
<comment type="caution">
    <text evidence="4">The sequence shown here is derived from an EMBL/GenBank/DDBJ whole genome shotgun (WGS) entry which is preliminary data.</text>
</comment>
<dbReference type="InterPro" id="IPR027417">
    <property type="entry name" value="P-loop_NTPase"/>
</dbReference>
<dbReference type="Pfam" id="PF00176">
    <property type="entry name" value="SNF2-rel_dom"/>
    <property type="match status" value="1"/>
</dbReference>
<protein>
    <submittedName>
        <fullName evidence="4">DEAD/DEAH box helicase</fullName>
    </submittedName>
</protein>
<dbReference type="Pfam" id="PF00271">
    <property type="entry name" value="Helicase_C"/>
    <property type="match status" value="1"/>
</dbReference>
<proteinExistence type="predicted"/>
<dbReference type="InterPro" id="IPR001650">
    <property type="entry name" value="Helicase_C-like"/>
</dbReference>
<evidence type="ECO:0000256" key="1">
    <source>
        <dbReference type="ARBA" id="ARBA00022801"/>
    </source>
</evidence>
<evidence type="ECO:0000259" key="3">
    <source>
        <dbReference type="PROSITE" id="PS51194"/>
    </source>
</evidence>
<accession>A0A831XN11</accession>
<keyword evidence="4" id="KW-0547">Nucleotide-binding</keyword>
<evidence type="ECO:0000259" key="2">
    <source>
        <dbReference type="PROSITE" id="PS51192"/>
    </source>
</evidence>
<evidence type="ECO:0000313" key="4">
    <source>
        <dbReference type="EMBL" id="HEN43273.1"/>
    </source>
</evidence>
<organism evidence="4">
    <name type="scientific">Geobacter metallireducens</name>
    <dbReference type="NCBI Taxonomy" id="28232"/>
    <lineage>
        <taxon>Bacteria</taxon>
        <taxon>Pseudomonadati</taxon>
        <taxon>Thermodesulfobacteriota</taxon>
        <taxon>Desulfuromonadia</taxon>
        <taxon>Geobacterales</taxon>
        <taxon>Geobacteraceae</taxon>
        <taxon>Geobacter</taxon>
    </lineage>
</organism>
<dbReference type="GO" id="GO:0016787">
    <property type="term" value="F:hydrolase activity"/>
    <property type="evidence" value="ECO:0007669"/>
    <property type="project" value="UniProtKB-KW"/>
</dbReference>
<dbReference type="SUPFAM" id="SSF52540">
    <property type="entry name" value="P-loop containing nucleoside triphosphate hydrolases"/>
    <property type="match status" value="2"/>
</dbReference>
<reference evidence="4" key="1">
    <citation type="journal article" date="2020" name="mSystems">
        <title>Genome- and Community-Level Interaction Insights into Carbon Utilization and Element Cycling Functions of Hydrothermarchaeota in Hydrothermal Sediment.</title>
        <authorList>
            <person name="Zhou Z."/>
            <person name="Liu Y."/>
            <person name="Xu W."/>
            <person name="Pan J."/>
            <person name="Luo Z.H."/>
            <person name="Li M."/>
        </authorList>
    </citation>
    <scope>NUCLEOTIDE SEQUENCE [LARGE SCALE GENOMIC DNA]</scope>
    <source>
        <strain evidence="4">SpSt-349</strain>
    </source>
</reference>
<dbReference type="InterPro" id="IPR038718">
    <property type="entry name" value="SNF2-like_sf"/>
</dbReference>
<feature type="domain" description="Helicase C-terminal" evidence="3">
    <location>
        <begin position="1250"/>
        <end position="1407"/>
    </location>
</feature>
<name>A0A831XN11_GEOME</name>
<feature type="domain" description="Helicase ATP-binding" evidence="2">
    <location>
        <begin position="974"/>
        <end position="1130"/>
    </location>
</feature>